<organism evidence="3 4">
    <name type="scientific">Sediminispirochaeta smaragdinae (strain DSM 11293 / JCM 15392 / SEBR 4228)</name>
    <name type="common">Spirochaeta smaragdinae</name>
    <dbReference type="NCBI Taxonomy" id="573413"/>
    <lineage>
        <taxon>Bacteria</taxon>
        <taxon>Pseudomonadati</taxon>
        <taxon>Spirochaetota</taxon>
        <taxon>Spirochaetia</taxon>
        <taxon>Spirochaetales</taxon>
        <taxon>Spirochaetaceae</taxon>
        <taxon>Sediminispirochaeta</taxon>
    </lineage>
</organism>
<accession>E1R8E4</accession>
<sequence length="224" mass="25339">MNDAMKKQYSIIVEFLGKALGPDYEVVLHDVDDHINSIVAIANGHVSHRSVGGPMTNFGLEVISEERYKKEDYKINYNGISKDQRILRSSTLFIKDEKDEIAGLLCINFDDRRYKALSENILKLCHPDKLVELNTSYDSSTIVDNAEERFYGSAAEEISSVLDKYLSENGIPSDRLSQDDRLHVVDILNQKGIFMVKGAVKEAAKQLACSEPTIYRYINKVNNE</sequence>
<evidence type="ECO:0000313" key="3">
    <source>
        <dbReference type="EMBL" id="ADK79288.1"/>
    </source>
</evidence>
<dbReference type="AlphaFoldDB" id="E1R8E4"/>
<dbReference type="PANTHER" id="PTHR35568">
    <property type="entry name" value="TRANSCRIPTIONAL REGULATOR DAUR"/>
    <property type="match status" value="1"/>
</dbReference>
<dbReference type="Pfam" id="PF13309">
    <property type="entry name" value="HTH_22"/>
    <property type="match status" value="1"/>
</dbReference>
<gene>
    <name evidence="3" type="ordered locus">Spirs_0131</name>
</gene>
<protein>
    <submittedName>
        <fullName evidence="3">YheO domain protein</fullName>
    </submittedName>
</protein>
<dbReference type="InterPro" id="IPR013559">
    <property type="entry name" value="YheO"/>
</dbReference>
<reference evidence="3 4" key="1">
    <citation type="journal article" date="2010" name="Stand. Genomic Sci.">
        <title>Complete genome sequence of Spirochaeta smaragdinae type strain (SEBR 4228).</title>
        <authorList>
            <person name="Mavromatis K."/>
            <person name="Yasawong M."/>
            <person name="Chertkov O."/>
            <person name="Lapidus A."/>
            <person name="Lucas S."/>
            <person name="Nolan M."/>
            <person name="Del Rio T.G."/>
            <person name="Tice H."/>
            <person name="Cheng J.F."/>
            <person name="Pitluck S."/>
            <person name="Liolios K."/>
            <person name="Ivanova N."/>
            <person name="Tapia R."/>
            <person name="Han C."/>
            <person name="Bruce D."/>
            <person name="Goodwin L."/>
            <person name="Pati A."/>
            <person name="Chen A."/>
            <person name="Palaniappan K."/>
            <person name="Land M."/>
            <person name="Hauser L."/>
            <person name="Chang Y.J."/>
            <person name="Jeffries C.D."/>
            <person name="Detter J.C."/>
            <person name="Rohde M."/>
            <person name="Brambilla E."/>
            <person name="Spring S."/>
            <person name="Goker M."/>
            <person name="Sikorski J."/>
            <person name="Woyke T."/>
            <person name="Bristow J."/>
            <person name="Eisen J.A."/>
            <person name="Markowitz V."/>
            <person name="Hugenholtz P."/>
            <person name="Klenk H.P."/>
            <person name="Kyrpides N.C."/>
        </authorList>
    </citation>
    <scope>NUCLEOTIDE SEQUENCE [LARGE SCALE GENOMIC DNA]</scope>
    <source>
        <strain evidence="4">DSM 11293 / JCM 15392 / SEBR 4228</strain>
    </source>
</reference>
<dbReference type="OrthoDB" id="9796595at2"/>
<name>E1R8E4_SEDSS</name>
<feature type="domain" description="YheO-like" evidence="1">
    <location>
        <begin position="7"/>
        <end position="117"/>
    </location>
</feature>
<evidence type="ECO:0000259" key="2">
    <source>
        <dbReference type="Pfam" id="PF13309"/>
    </source>
</evidence>
<dbReference type="Pfam" id="PF08348">
    <property type="entry name" value="PAS_6"/>
    <property type="match status" value="1"/>
</dbReference>
<dbReference type="eggNOG" id="COG2964">
    <property type="taxonomic scope" value="Bacteria"/>
</dbReference>
<dbReference type="HOGENOM" id="CLU_080179_2_0_12"/>
<keyword evidence="4" id="KW-1185">Reference proteome</keyword>
<dbReference type="Proteomes" id="UP000002318">
    <property type="component" value="Chromosome"/>
</dbReference>
<feature type="domain" description="Transcriptional regulator DauR-like HTH" evidence="2">
    <location>
        <begin position="158"/>
        <end position="219"/>
    </location>
</feature>
<dbReference type="InterPro" id="IPR039446">
    <property type="entry name" value="DauR-like"/>
</dbReference>
<dbReference type="RefSeq" id="WP_013252752.1">
    <property type="nucleotide sequence ID" value="NC_014364.1"/>
</dbReference>
<dbReference type="STRING" id="573413.Spirs_0131"/>
<dbReference type="InterPro" id="IPR039445">
    <property type="entry name" value="DauR-like_HTH"/>
</dbReference>
<proteinExistence type="predicted"/>
<dbReference type="EMBL" id="CP002116">
    <property type="protein sequence ID" value="ADK79288.1"/>
    <property type="molecule type" value="Genomic_DNA"/>
</dbReference>
<dbReference type="PANTHER" id="PTHR35568:SF1">
    <property type="entry name" value="TRANSCRIPTIONAL REGULATOR DAUR"/>
    <property type="match status" value="1"/>
</dbReference>
<evidence type="ECO:0000259" key="1">
    <source>
        <dbReference type="Pfam" id="PF08348"/>
    </source>
</evidence>
<evidence type="ECO:0000313" key="4">
    <source>
        <dbReference type="Proteomes" id="UP000002318"/>
    </source>
</evidence>
<dbReference type="KEGG" id="ssm:Spirs_0131"/>